<comment type="similarity">
    <text evidence="1">Belongs to the paxM FAD-dependent monooxygenase family.</text>
</comment>
<dbReference type="SUPFAM" id="SSF51905">
    <property type="entry name" value="FAD/NAD(P)-binding domain"/>
    <property type="match status" value="1"/>
</dbReference>
<keyword evidence="5" id="KW-0503">Monooxygenase</keyword>
<dbReference type="Proteomes" id="UP000053732">
    <property type="component" value="Unassembled WGS sequence"/>
</dbReference>
<dbReference type="PRINTS" id="PR00420">
    <property type="entry name" value="RNGMNOXGNASE"/>
</dbReference>
<dbReference type="InterPro" id="IPR050493">
    <property type="entry name" value="FAD-dep_Monooxygenase_BioMet"/>
</dbReference>
<evidence type="ECO:0000256" key="1">
    <source>
        <dbReference type="ARBA" id="ARBA00007992"/>
    </source>
</evidence>
<protein>
    <submittedName>
        <fullName evidence="7">Aromatic-ring hydroxylase-like</fullName>
    </submittedName>
</protein>
<evidence type="ECO:0000313" key="8">
    <source>
        <dbReference type="Proteomes" id="UP000053732"/>
    </source>
</evidence>
<keyword evidence="8" id="KW-1185">Reference proteome</keyword>
<dbReference type="Pfam" id="PF01494">
    <property type="entry name" value="FAD_binding_3"/>
    <property type="match status" value="1"/>
</dbReference>
<dbReference type="Gene3D" id="3.50.50.60">
    <property type="entry name" value="FAD/NAD(P)-binding domain"/>
    <property type="match status" value="1"/>
</dbReference>
<evidence type="ECO:0000313" key="7">
    <source>
        <dbReference type="EMBL" id="CRL22669.1"/>
    </source>
</evidence>
<dbReference type="FunFam" id="3.50.50.60:FF:000115">
    <property type="entry name" value="Salicylate hydroxylase, putative"/>
    <property type="match status" value="1"/>
</dbReference>
<dbReference type="PANTHER" id="PTHR13789">
    <property type="entry name" value="MONOOXYGENASE"/>
    <property type="match status" value="1"/>
</dbReference>
<dbReference type="GO" id="GO:0071949">
    <property type="term" value="F:FAD binding"/>
    <property type="evidence" value="ECO:0007669"/>
    <property type="project" value="InterPro"/>
</dbReference>
<feature type="domain" description="FAD-binding" evidence="6">
    <location>
        <begin position="3"/>
        <end position="357"/>
    </location>
</feature>
<accession>A0A0G4P8R6</accession>
<evidence type="ECO:0000256" key="5">
    <source>
        <dbReference type="ARBA" id="ARBA00023033"/>
    </source>
</evidence>
<keyword evidence="3" id="KW-0274">FAD</keyword>
<keyword evidence="4" id="KW-0560">Oxidoreductase</keyword>
<dbReference type="GO" id="GO:0004497">
    <property type="term" value="F:monooxygenase activity"/>
    <property type="evidence" value="ECO:0007669"/>
    <property type="project" value="UniProtKB-KW"/>
</dbReference>
<dbReference type="PANTHER" id="PTHR13789:SF238">
    <property type="entry name" value="PUTATIVE (AFU_ORTHOLOGUE AFUA_2G01680)-RELATED"/>
    <property type="match status" value="1"/>
</dbReference>
<dbReference type="AlphaFoldDB" id="A0A0G4P8R6"/>
<evidence type="ECO:0000256" key="4">
    <source>
        <dbReference type="ARBA" id="ARBA00023002"/>
    </source>
</evidence>
<dbReference type="InterPro" id="IPR002938">
    <property type="entry name" value="FAD-bd"/>
</dbReference>
<dbReference type="InterPro" id="IPR036188">
    <property type="entry name" value="FAD/NAD-bd_sf"/>
</dbReference>
<name>A0A0G4P8R6_PENC3</name>
<keyword evidence="2" id="KW-0285">Flavoprotein</keyword>
<dbReference type="STRING" id="1429867.A0A0G4P8R6"/>
<evidence type="ECO:0000259" key="6">
    <source>
        <dbReference type="Pfam" id="PF01494"/>
    </source>
</evidence>
<reference evidence="7 8" key="1">
    <citation type="journal article" date="2014" name="Nat. Commun.">
        <title>Multiple recent horizontal transfers of a large genomic region in cheese making fungi.</title>
        <authorList>
            <person name="Cheeseman K."/>
            <person name="Ropars J."/>
            <person name="Renault P."/>
            <person name="Dupont J."/>
            <person name="Gouzy J."/>
            <person name="Branca A."/>
            <person name="Abraham A.L."/>
            <person name="Ceppi M."/>
            <person name="Conseiller E."/>
            <person name="Debuchy R."/>
            <person name="Malagnac F."/>
            <person name="Goarin A."/>
            <person name="Silar P."/>
            <person name="Lacoste S."/>
            <person name="Sallet E."/>
            <person name="Bensimon A."/>
            <person name="Giraud T."/>
            <person name="Brygoo Y."/>
        </authorList>
    </citation>
    <scope>NUCLEOTIDE SEQUENCE [LARGE SCALE GENOMIC DNA]</scope>
    <source>
        <strain evidence="8">FM 013</strain>
    </source>
</reference>
<sequence length="438" mass="48863">MEMNIVIVGAGLGGLGTALALKIAAPSINVLVLEAAAELAEIGAGLQLTPNATRELLRWGLGDRLEKVATNPEVFTILSYKGDKLLGKRNGFGEEMSSKYGAPFWDMHRADLQIAMFERAQDLGVKFRFGVTVTTYDFEGSKVSLSNGDEVSGDLIIAADGLWSKARAEFLGSNESPLPTGDLAYRIVLNTEIIEDEDLKEFVSKPRVHLWVGPDCHAIYYPLRNNSMINIVLLVPDDLPENVAKAPGDIGQMKEIFRDWDPLLQRLLALVPEVQKWRLMNNTEMDSWCNEKGTIAFLGDACHPMLPYMAQGANSSLEDGAVLGGLIAKAHDKLDLPALLQIYQHLRKPRSLAIVEASFKQRHTNHLRNGPEQQQRDKILEEQFQEPLPGYPFYWLDPQSQGWIYSYNAYEEAEMAWKSFLRNDNSIGFGNTSKQARI</sequence>
<dbReference type="EMBL" id="HG793141">
    <property type="protein sequence ID" value="CRL22669.1"/>
    <property type="molecule type" value="Genomic_DNA"/>
</dbReference>
<proteinExistence type="inferred from homology"/>
<organism evidence="7 8">
    <name type="scientific">Penicillium camemberti (strain FM 013)</name>
    <dbReference type="NCBI Taxonomy" id="1429867"/>
    <lineage>
        <taxon>Eukaryota</taxon>
        <taxon>Fungi</taxon>
        <taxon>Dikarya</taxon>
        <taxon>Ascomycota</taxon>
        <taxon>Pezizomycotina</taxon>
        <taxon>Eurotiomycetes</taxon>
        <taxon>Eurotiomycetidae</taxon>
        <taxon>Eurotiales</taxon>
        <taxon>Aspergillaceae</taxon>
        <taxon>Penicillium</taxon>
    </lineage>
</organism>
<dbReference type="SUPFAM" id="SSF54373">
    <property type="entry name" value="FAD-linked reductases, C-terminal domain"/>
    <property type="match status" value="1"/>
</dbReference>
<gene>
    <name evidence="7" type="ORF">PCAMFM013_S008g000098</name>
</gene>
<evidence type="ECO:0000256" key="2">
    <source>
        <dbReference type="ARBA" id="ARBA00022630"/>
    </source>
</evidence>
<evidence type="ECO:0000256" key="3">
    <source>
        <dbReference type="ARBA" id="ARBA00022827"/>
    </source>
</evidence>